<evidence type="ECO:0000313" key="1">
    <source>
        <dbReference type="EMBL" id="PNJ73439.1"/>
    </source>
</evidence>
<comment type="caution">
    <text evidence="1">The sequence shown here is derived from an EMBL/GenBank/DDBJ whole genome shotgun (WGS) entry which is preliminary data.</text>
</comment>
<organism evidence="1">
    <name type="scientific">Pongo abelii</name>
    <name type="common">Sumatran orangutan</name>
    <name type="synonym">Pongo pygmaeus abelii</name>
    <dbReference type="NCBI Taxonomy" id="9601"/>
    <lineage>
        <taxon>Eukaryota</taxon>
        <taxon>Metazoa</taxon>
        <taxon>Chordata</taxon>
        <taxon>Craniata</taxon>
        <taxon>Vertebrata</taxon>
        <taxon>Euteleostomi</taxon>
        <taxon>Mammalia</taxon>
        <taxon>Eutheria</taxon>
        <taxon>Euarchontoglires</taxon>
        <taxon>Primates</taxon>
        <taxon>Haplorrhini</taxon>
        <taxon>Catarrhini</taxon>
        <taxon>Hominidae</taxon>
        <taxon>Pongo</taxon>
    </lineage>
</organism>
<proteinExistence type="predicted"/>
<name>A0A2J8WUI8_PONAB</name>
<dbReference type="AlphaFoldDB" id="A0A2J8WUI8"/>
<protein>
    <submittedName>
        <fullName evidence="1">EEF1B2 isoform 5</fullName>
    </submittedName>
</protein>
<dbReference type="EMBL" id="NDHI03003377">
    <property type="protein sequence ID" value="PNJ73439.1"/>
    <property type="molecule type" value="Genomic_DNA"/>
</dbReference>
<reference evidence="1" key="1">
    <citation type="submission" date="2017-12" db="EMBL/GenBank/DDBJ databases">
        <title>High-resolution comparative analysis of great ape genomes.</title>
        <authorList>
            <person name="Pollen A."/>
            <person name="Hastie A."/>
            <person name="Hormozdiari F."/>
            <person name="Dougherty M."/>
            <person name="Liu R."/>
            <person name="Chaisson M."/>
            <person name="Hoppe E."/>
            <person name="Hill C."/>
            <person name="Pang A."/>
            <person name="Hillier L."/>
            <person name="Baker C."/>
            <person name="Armstrong J."/>
            <person name="Shendure J."/>
            <person name="Paten B."/>
            <person name="Wilson R."/>
            <person name="Chao H."/>
            <person name="Schneider V."/>
            <person name="Ventura M."/>
            <person name="Kronenberg Z."/>
            <person name="Murali S."/>
            <person name="Gordon D."/>
            <person name="Cantsilieris S."/>
            <person name="Munson K."/>
            <person name="Nelson B."/>
            <person name="Raja A."/>
            <person name="Underwood J."/>
            <person name="Diekhans M."/>
            <person name="Fiddes I."/>
            <person name="Haussler D."/>
            <person name="Eichler E."/>
        </authorList>
    </citation>
    <scope>NUCLEOTIDE SEQUENCE [LARGE SCALE GENOMIC DNA]</scope>
    <source>
        <strain evidence="1">Susie</strain>
    </source>
</reference>
<sequence>MGFGDLKSPAGLQVCVNVSVSLAGMCHHKQMWQYLKPCPAHRLPTCVMPYVGIITSSLTKRKRPACQE</sequence>
<gene>
    <name evidence="1" type="ORF">CR201_G0007094</name>
</gene>
<accession>A0A2J8WUI8</accession>